<keyword evidence="1" id="KW-0472">Membrane</keyword>
<comment type="caution">
    <text evidence="2">The sequence shown here is derived from an EMBL/GenBank/DDBJ whole genome shotgun (WGS) entry which is preliminary data.</text>
</comment>
<dbReference type="AlphaFoldDB" id="A0A6L6WBF8"/>
<reference evidence="2 3" key="1">
    <citation type="submission" date="2019-12" db="EMBL/GenBank/DDBJ databases">
        <authorList>
            <person name="Zhang Y.-J."/>
        </authorList>
    </citation>
    <scope>NUCLEOTIDE SEQUENCE [LARGE SCALE GENOMIC DNA]</scope>
    <source>
        <strain evidence="2 3">CY05</strain>
    </source>
</reference>
<evidence type="ECO:0000256" key="1">
    <source>
        <dbReference type="SAM" id="Phobius"/>
    </source>
</evidence>
<feature type="transmembrane region" description="Helical" evidence="1">
    <location>
        <begin position="70"/>
        <end position="89"/>
    </location>
</feature>
<evidence type="ECO:0000313" key="2">
    <source>
        <dbReference type="EMBL" id="MVO15024.1"/>
    </source>
</evidence>
<protein>
    <recommendedName>
        <fullName evidence="4">Transmembrane protein</fullName>
    </recommendedName>
</protein>
<dbReference type="EMBL" id="WQLV01000002">
    <property type="protein sequence ID" value="MVO15024.1"/>
    <property type="molecule type" value="Genomic_DNA"/>
</dbReference>
<accession>A0A6L6WBF8</accession>
<feature type="transmembrane region" description="Helical" evidence="1">
    <location>
        <begin position="12"/>
        <end position="31"/>
    </location>
</feature>
<keyword evidence="1" id="KW-0812">Transmembrane</keyword>
<keyword evidence="3" id="KW-1185">Reference proteome</keyword>
<proteinExistence type="predicted"/>
<feature type="transmembrane region" description="Helical" evidence="1">
    <location>
        <begin position="109"/>
        <end position="131"/>
    </location>
</feature>
<name>A0A6L6WBF8_9RHOB</name>
<dbReference type="Proteomes" id="UP000478892">
    <property type="component" value="Unassembled WGS sequence"/>
</dbReference>
<gene>
    <name evidence="2" type="ORF">GO984_04300</name>
</gene>
<dbReference type="RefSeq" id="WP_157021340.1">
    <property type="nucleotide sequence ID" value="NZ_WQLV01000002.1"/>
</dbReference>
<evidence type="ECO:0000313" key="3">
    <source>
        <dbReference type="Proteomes" id="UP000478892"/>
    </source>
</evidence>
<evidence type="ECO:0008006" key="4">
    <source>
        <dbReference type="Google" id="ProtNLM"/>
    </source>
</evidence>
<organism evidence="2 3">
    <name type="scientific">Parasedimentitalea huanghaiensis</name>
    <dbReference type="NCBI Taxonomy" id="2682100"/>
    <lineage>
        <taxon>Bacteria</taxon>
        <taxon>Pseudomonadati</taxon>
        <taxon>Pseudomonadota</taxon>
        <taxon>Alphaproteobacteria</taxon>
        <taxon>Rhodobacterales</taxon>
        <taxon>Paracoccaceae</taxon>
        <taxon>Parasedimentitalea</taxon>
    </lineage>
</organism>
<keyword evidence="1" id="KW-1133">Transmembrane helix</keyword>
<sequence length="144" mass="16030">MSENLTNSRYLISSFSARWALTVVLLCLPLVPFFPGTILVLPGWLILAAIFYAGMGTYMEKPIVTLLRQWLITAISAYLMAFLWIKAFSSGQIGYGNRLQIDGAQITVLGHWTLIQTAVVFASFIAAAITIPRLIRFTLKETTQ</sequence>